<reference evidence="1 2" key="1">
    <citation type="submission" date="2018-11" db="EMBL/GenBank/DDBJ databases">
        <authorList>
            <consortium name="Pathogen Informatics"/>
        </authorList>
    </citation>
    <scope>NUCLEOTIDE SEQUENCE [LARGE SCALE GENOMIC DNA]</scope>
</reference>
<dbReference type="OrthoDB" id="6137485at2759"/>
<proteinExistence type="predicted"/>
<keyword evidence="2" id="KW-1185">Reference proteome</keyword>
<organism evidence="1 2">
    <name type="scientific">Dibothriocephalus latus</name>
    <name type="common">Fish tapeworm</name>
    <name type="synonym">Diphyllobothrium latum</name>
    <dbReference type="NCBI Taxonomy" id="60516"/>
    <lineage>
        <taxon>Eukaryota</taxon>
        <taxon>Metazoa</taxon>
        <taxon>Spiralia</taxon>
        <taxon>Lophotrochozoa</taxon>
        <taxon>Platyhelminthes</taxon>
        <taxon>Cestoda</taxon>
        <taxon>Eucestoda</taxon>
        <taxon>Diphyllobothriidea</taxon>
        <taxon>Diphyllobothriidae</taxon>
        <taxon>Dibothriocephalus</taxon>
    </lineage>
</organism>
<evidence type="ECO:0000313" key="2">
    <source>
        <dbReference type="Proteomes" id="UP000281553"/>
    </source>
</evidence>
<dbReference type="PANTHER" id="PTHR45913">
    <property type="entry name" value="EPM2A-INTERACTING PROTEIN 1"/>
    <property type="match status" value="1"/>
</dbReference>
<dbReference type="EMBL" id="UYRU01054034">
    <property type="protein sequence ID" value="VDN12492.1"/>
    <property type="molecule type" value="Genomic_DNA"/>
</dbReference>
<accession>A0A3P7NW17</accession>
<dbReference type="Proteomes" id="UP000281553">
    <property type="component" value="Unassembled WGS sequence"/>
</dbReference>
<sequence>MEGIEHPELARTECFLILYYLVDMAEHLNQLNVKMQGSGNTVLSLQQTVFAFENKLELYIMDLATRHLLHFEKRRQYKDACTVNKPTQNCDLRQVAGFTSSLR</sequence>
<name>A0A3P7NW17_DIBLA</name>
<dbReference type="AlphaFoldDB" id="A0A3P7NW17"/>
<dbReference type="PANTHER" id="PTHR45913:SF10">
    <property type="entry name" value="DUF4371 DOMAIN-CONTAINING PROTEIN"/>
    <property type="match status" value="1"/>
</dbReference>
<gene>
    <name evidence="1" type="ORF">DILT_LOCUS8323</name>
</gene>
<protein>
    <submittedName>
        <fullName evidence="1">Uncharacterized protein</fullName>
    </submittedName>
</protein>
<evidence type="ECO:0000313" key="1">
    <source>
        <dbReference type="EMBL" id="VDN12492.1"/>
    </source>
</evidence>